<proteinExistence type="predicted"/>
<evidence type="ECO:0000256" key="1">
    <source>
        <dbReference type="ARBA" id="ARBA00023002"/>
    </source>
</evidence>
<dbReference type="EC" id="1.1.1.-" evidence="3"/>
<dbReference type="PANTHER" id="PTHR43625">
    <property type="entry name" value="AFLATOXIN B1 ALDEHYDE REDUCTASE"/>
    <property type="match status" value="1"/>
</dbReference>
<evidence type="ECO:0000259" key="2">
    <source>
        <dbReference type="Pfam" id="PF00248"/>
    </source>
</evidence>
<accession>A0ABW0J7H1</accession>
<dbReference type="Pfam" id="PF00248">
    <property type="entry name" value="Aldo_ket_red"/>
    <property type="match status" value="1"/>
</dbReference>
<name>A0ABW0J7H1_9BURK</name>
<evidence type="ECO:0000313" key="4">
    <source>
        <dbReference type="Proteomes" id="UP001596103"/>
    </source>
</evidence>
<gene>
    <name evidence="3" type="ORF">ACFPTO_08750</name>
</gene>
<keyword evidence="4" id="KW-1185">Reference proteome</keyword>
<dbReference type="InterPro" id="IPR023210">
    <property type="entry name" value="NADP_OxRdtase_dom"/>
</dbReference>
<dbReference type="InterPro" id="IPR036812">
    <property type="entry name" value="NAD(P)_OxRdtase_dom_sf"/>
</dbReference>
<dbReference type="PANTHER" id="PTHR43625:SF40">
    <property type="entry name" value="ALDO-KETO REDUCTASE YAKC [NADP(+)]"/>
    <property type="match status" value="1"/>
</dbReference>
<feature type="domain" description="NADP-dependent oxidoreductase" evidence="2">
    <location>
        <begin position="15"/>
        <end position="304"/>
    </location>
</feature>
<organism evidence="3 4">
    <name type="scientific">Paraburkholderia denitrificans</name>
    <dbReference type="NCBI Taxonomy" id="694025"/>
    <lineage>
        <taxon>Bacteria</taxon>
        <taxon>Pseudomonadati</taxon>
        <taxon>Pseudomonadota</taxon>
        <taxon>Betaproteobacteria</taxon>
        <taxon>Burkholderiales</taxon>
        <taxon>Burkholderiaceae</taxon>
        <taxon>Paraburkholderia</taxon>
    </lineage>
</organism>
<reference evidence="4" key="1">
    <citation type="journal article" date="2019" name="Int. J. Syst. Evol. Microbiol.">
        <title>The Global Catalogue of Microorganisms (GCM) 10K type strain sequencing project: providing services to taxonomists for standard genome sequencing and annotation.</title>
        <authorList>
            <consortium name="The Broad Institute Genomics Platform"/>
            <consortium name="The Broad Institute Genome Sequencing Center for Infectious Disease"/>
            <person name="Wu L."/>
            <person name="Ma J."/>
        </authorList>
    </citation>
    <scope>NUCLEOTIDE SEQUENCE [LARGE SCALE GENOMIC DNA]</scope>
    <source>
        <strain evidence="4">CCUG 56042</strain>
    </source>
</reference>
<dbReference type="GO" id="GO:0016491">
    <property type="term" value="F:oxidoreductase activity"/>
    <property type="evidence" value="ECO:0007669"/>
    <property type="project" value="UniProtKB-KW"/>
</dbReference>
<keyword evidence="1 3" id="KW-0560">Oxidoreductase</keyword>
<comment type="caution">
    <text evidence="3">The sequence shown here is derived from an EMBL/GenBank/DDBJ whole genome shotgun (WGS) entry which is preliminary data.</text>
</comment>
<dbReference type="CDD" id="cd19076">
    <property type="entry name" value="AKR_AKR13A_13D"/>
    <property type="match status" value="1"/>
</dbReference>
<dbReference type="EMBL" id="JBHSMP010000011">
    <property type="protein sequence ID" value="MFC5428885.1"/>
    <property type="molecule type" value="Genomic_DNA"/>
</dbReference>
<dbReference type="InterPro" id="IPR050791">
    <property type="entry name" value="Aldo-Keto_reductase"/>
</dbReference>
<evidence type="ECO:0000313" key="3">
    <source>
        <dbReference type="EMBL" id="MFC5428885.1"/>
    </source>
</evidence>
<protein>
    <submittedName>
        <fullName evidence="3">Aldo/keto reductase</fullName>
        <ecNumber evidence="3">1.1.1.-</ecNumber>
    </submittedName>
</protein>
<dbReference type="SUPFAM" id="SSF51430">
    <property type="entry name" value="NAD(P)-linked oxidoreductase"/>
    <property type="match status" value="1"/>
</dbReference>
<dbReference type="Gene3D" id="3.20.20.100">
    <property type="entry name" value="NADP-dependent oxidoreductase domain"/>
    <property type="match status" value="1"/>
</dbReference>
<dbReference type="Proteomes" id="UP001596103">
    <property type="component" value="Unassembled WGS sequence"/>
</dbReference>
<sequence length="327" mass="35846">MQNRTLGKDLTVSAIGLGCMGMSEFYGPRDDVEAMTVLHRAVDLGITFFDTADTYGNHHNEELLGRFLAEKKTDVRVATKFGIVRRPGEYQRRIDNSPDYIRQACEASLRRLRVECIDLYYVHRIDPNSSIEATMQALADLVAEGKIAHVGLSEVSALTLRRAHSVHPVTAVQTEYSLWTRDVESEVLPACRELGIGFVPYSPLGRGFLTGEFHRDTVFAEGDVRGALPRFTAENLQANQPLAQAVASLAHSKSCTPAQIALAWLLAQGEDIVPIPGTKRVLHLEDNVGAATLALTEAELADLSIALRNFRAVGDRYTEAGMKGVNA</sequence>
<dbReference type="RefSeq" id="WP_377710870.1">
    <property type="nucleotide sequence ID" value="NZ_JBHSMP010000011.1"/>
</dbReference>